<sequence length="180" mass="19049">MPGAVQSALRERTWTRLIQASFLRGEFVLSSGRKSAHYIDKYRFETRPDLLRDIARLLAQVLPPETTALAGAAVGGVPLATAVALETGLPFVIVRPEAKGHGTARTIEGILNRGDRVVVLEDVVTTGAQVVRAAHAVAAAGAAVLLVLAVVDRNEGGAAGVQAAGYPYDALYNMRDWPVP</sequence>
<comment type="cofactor">
    <cofactor evidence="6">
        <name>Mg(2+)</name>
        <dbReference type="ChEBI" id="CHEBI:18420"/>
    </cofactor>
</comment>
<comment type="function">
    <text evidence="6">Catalyzes the transfer of a ribosyl phosphate group from 5-phosphoribose 1-diphosphate to orotate, leading to the formation of orotidine monophosphate (OMP).</text>
</comment>
<feature type="binding site" description="in other chain" evidence="6">
    <location>
        <begin position="121"/>
        <end position="129"/>
    </location>
    <ligand>
        <name>5-phospho-alpha-D-ribose 1-diphosphate</name>
        <dbReference type="ChEBI" id="CHEBI:58017"/>
        <note>ligand shared between dimeric partners</note>
    </ligand>
</feature>
<dbReference type="UniPathway" id="UPA00070">
    <property type="reaction ID" value="UER00119"/>
</dbReference>
<dbReference type="GO" id="GO:0004588">
    <property type="term" value="F:orotate phosphoribosyltransferase activity"/>
    <property type="evidence" value="ECO:0007669"/>
    <property type="project" value="UniProtKB-UniRule"/>
</dbReference>
<protein>
    <recommendedName>
        <fullName evidence="2 6">Orotate phosphoribosyltransferase</fullName>
        <shortName evidence="6">OPRT</shortName>
        <shortName evidence="6">OPRTase</shortName>
        <ecNumber evidence="2 6">2.4.2.10</ecNumber>
    </recommendedName>
</protein>
<dbReference type="SUPFAM" id="SSF53271">
    <property type="entry name" value="PRTase-like"/>
    <property type="match status" value="1"/>
</dbReference>
<name>A0A537JGW9_9BACT</name>
<dbReference type="GO" id="GO:0000287">
    <property type="term" value="F:magnesium ion binding"/>
    <property type="evidence" value="ECO:0007669"/>
    <property type="project" value="UniProtKB-UniRule"/>
</dbReference>
<dbReference type="Proteomes" id="UP000318093">
    <property type="component" value="Unassembled WGS sequence"/>
</dbReference>
<evidence type="ECO:0000313" key="8">
    <source>
        <dbReference type="EMBL" id="TMI82730.1"/>
    </source>
</evidence>
<evidence type="ECO:0000256" key="4">
    <source>
        <dbReference type="ARBA" id="ARBA00022679"/>
    </source>
</evidence>
<dbReference type="CDD" id="cd06223">
    <property type="entry name" value="PRTases_typeI"/>
    <property type="match status" value="1"/>
</dbReference>
<accession>A0A537JGW9</accession>
<comment type="catalytic activity">
    <reaction evidence="6">
        <text>orotidine 5'-phosphate + diphosphate = orotate + 5-phospho-alpha-D-ribose 1-diphosphate</text>
        <dbReference type="Rhea" id="RHEA:10380"/>
        <dbReference type="ChEBI" id="CHEBI:30839"/>
        <dbReference type="ChEBI" id="CHEBI:33019"/>
        <dbReference type="ChEBI" id="CHEBI:57538"/>
        <dbReference type="ChEBI" id="CHEBI:58017"/>
        <dbReference type="EC" id="2.4.2.10"/>
    </reaction>
</comment>
<gene>
    <name evidence="6 8" type="primary">pyrE</name>
    <name evidence="8" type="ORF">E6H03_05010</name>
</gene>
<evidence type="ECO:0000256" key="5">
    <source>
        <dbReference type="ARBA" id="ARBA00022975"/>
    </source>
</evidence>
<dbReference type="InterPro" id="IPR004467">
    <property type="entry name" value="Or_phspho_trans_dom"/>
</dbReference>
<proteinExistence type="inferred from homology"/>
<feature type="binding site" evidence="6">
    <location>
        <position position="125"/>
    </location>
    <ligand>
        <name>orotate</name>
        <dbReference type="ChEBI" id="CHEBI:30839"/>
    </ligand>
</feature>
<feature type="domain" description="Phosphoribosyltransferase" evidence="7">
    <location>
        <begin position="47"/>
        <end position="156"/>
    </location>
</feature>
<comment type="similarity">
    <text evidence="6">Belongs to the purine/pyrimidine phosphoribosyltransferase family. PyrE subfamily.</text>
</comment>
<dbReference type="InterPro" id="IPR029057">
    <property type="entry name" value="PRTase-like"/>
</dbReference>
<keyword evidence="3 6" id="KW-0328">Glycosyltransferase</keyword>
<dbReference type="HAMAP" id="MF_01208">
    <property type="entry name" value="PyrE"/>
    <property type="match status" value="1"/>
</dbReference>
<keyword evidence="6" id="KW-0460">Magnesium</keyword>
<dbReference type="EMBL" id="VBAN01000147">
    <property type="protein sequence ID" value="TMI82730.1"/>
    <property type="molecule type" value="Genomic_DNA"/>
</dbReference>
<comment type="caution">
    <text evidence="8">The sequence shown here is derived from an EMBL/GenBank/DDBJ whole genome shotgun (WGS) entry which is preliminary data.</text>
</comment>
<evidence type="ECO:0000313" key="9">
    <source>
        <dbReference type="Proteomes" id="UP000318093"/>
    </source>
</evidence>
<comment type="pathway">
    <text evidence="1 6">Pyrimidine metabolism; UMP biosynthesis via de novo pathway; UMP from orotate: step 1/2.</text>
</comment>
<evidence type="ECO:0000256" key="2">
    <source>
        <dbReference type="ARBA" id="ARBA00011971"/>
    </source>
</evidence>
<evidence type="ECO:0000256" key="1">
    <source>
        <dbReference type="ARBA" id="ARBA00004889"/>
    </source>
</evidence>
<keyword evidence="5 6" id="KW-0665">Pyrimidine biosynthesis</keyword>
<dbReference type="InterPro" id="IPR023031">
    <property type="entry name" value="OPRT"/>
</dbReference>
<keyword evidence="4 6" id="KW-0808">Transferase</keyword>
<feature type="binding site" evidence="6">
    <location>
        <position position="95"/>
    </location>
    <ligand>
        <name>5-phospho-alpha-D-ribose 1-diphosphate</name>
        <dbReference type="ChEBI" id="CHEBI:58017"/>
        <note>ligand shared between dimeric partners</note>
    </ligand>
</feature>
<evidence type="ECO:0000259" key="7">
    <source>
        <dbReference type="Pfam" id="PF00156"/>
    </source>
</evidence>
<feature type="binding site" evidence="6">
    <location>
        <position position="153"/>
    </location>
    <ligand>
        <name>orotate</name>
        <dbReference type="ChEBI" id="CHEBI:30839"/>
    </ligand>
</feature>
<evidence type="ECO:0000256" key="3">
    <source>
        <dbReference type="ARBA" id="ARBA00022676"/>
    </source>
</evidence>
<organism evidence="8 9">
    <name type="scientific">Candidatus Segetimicrobium genomatis</name>
    <dbReference type="NCBI Taxonomy" id="2569760"/>
    <lineage>
        <taxon>Bacteria</taxon>
        <taxon>Bacillati</taxon>
        <taxon>Candidatus Sysuimicrobiota</taxon>
        <taxon>Candidatus Sysuimicrobiia</taxon>
        <taxon>Candidatus Sysuimicrobiales</taxon>
        <taxon>Candidatus Segetimicrobiaceae</taxon>
        <taxon>Candidatus Segetimicrobium</taxon>
    </lineage>
</organism>
<feature type="binding site" evidence="6">
    <location>
        <position position="99"/>
    </location>
    <ligand>
        <name>5-phospho-alpha-D-ribose 1-diphosphate</name>
        <dbReference type="ChEBI" id="CHEBI:58017"/>
        <note>ligand shared between dimeric partners</note>
    </ligand>
</feature>
<feature type="binding site" evidence="6">
    <location>
        <position position="101"/>
    </location>
    <ligand>
        <name>5-phospho-alpha-D-ribose 1-diphosphate</name>
        <dbReference type="ChEBI" id="CHEBI:58017"/>
        <note>ligand shared between dimeric partners</note>
    </ligand>
</feature>
<dbReference type="GO" id="GO:0044205">
    <property type="term" value="P:'de novo' UMP biosynthetic process"/>
    <property type="evidence" value="ECO:0007669"/>
    <property type="project" value="UniProtKB-UniRule"/>
</dbReference>
<reference evidence="8 9" key="1">
    <citation type="journal article" date="2019" name="Nat. Microbiol.">
        <title>Mediterranean grassland soil C-N compound turnover is dependent on rainfall and depth, and is mediated by genomically divergent microorganisms.</title>
        <authorList>
            <person name="Diamond S."/>
            <person name="Andeer P.F."/>
            <person name="Li Z."/>
            <person name="Crits-Christoph A."/>
            <person name="Burstein D."/>
            <person name="Anantharaman K."/>
            <person name="Lane K.R."/>
            <person name="Thomas B.C."/>
            <person name="Pan C."/>
            <person name="Northen T.R."/>
            <person name="Banfield J.F."/>
        </authorList>
    </citation>
    <scope>NUCLEOTIDE SEQUENCE [LARGE SCALE GENOMIC DNA]</scope>
    <source>
        <strain evidence="8">NP_6</strain>
    </source>
</reference>
<dbReference type="PANTHER" id="PTHR19278:SF9">
    <property type="entry name" value="URIDINE 5'-MONOPHOSPHATE SYNTHASE"/>
    <property type="match status" value="1"/>
</dbReference>
<dbReference type="GO" id="GO:0019856">
    <property type="term" value="P:pyrimidine nucleobase biosynthetic process"/>
    <property type="evidence" value="ECO:0007669"/>
    <property type="project" value="TreeGrafter"/>
</dbReference>
<dbReference type="EC" id="2.4.2.10" evidence="2 6"/>
<dbReference type="NCBIfam" id="TIGR00336">
    <property type="entry name" value="pyrE"/>
    <property type="match status" value="1"/>
</dbReference>
<dbReference type="AlphaFoldDB" id="A0A537JGW9"/>
<dbReference type="Gene3D" id="3.40.50.2020">
    <property type="match status" value="1"/>
</dbReference>
<comment type="subunit">
    <text evidence="6">Homodimer.</text>
</comment>
<dbReference type="PANTHER" id="PTHR19278">
    <property type="entry name" value="OROTATE PHOSPHORIBOSYLTRANSFERASE"/>
    <property type="match status" value="1"/>
</dbReference>
<dbReference type="InterPro" id="IPR000836">
    <property type="entry name" value="PRTase_dom"/>
</dbReference>
<evidence type="ECO:0000256" key="6">
    <source>
        <dbReference type="HAMAP-Rule" id="MF_01208"/>
    </source>
</evidence>
<comment type="caution">
    <text evidence="6">Lacks conserved residue(s) required for the propagation of feature annotation.</text>
</comment>
<dbReference type="Pfam" id="PF00156">
    <property type="entry name" value="Pribosyltran"/>
    <property type="match status" value="1"/>
</dbReference>